<dbReference type="PANTHER" id="PTHR33428:SF14">
    <property type="entry name" value="CARBOXYLESTERASE TYPE B DOMAIN-CONTAINING PROTEIN"/>
    <property type="match status" value="1"/>
</dbReference>
<dbReference type="PANTHER" id="PTHR33428">
    <property type="entry name" value="CHLOROPHYLLASE-2, CHLOROPLASTIC"/>
    <property type="match status" value="1"/>
</dbReference>
<dbReference type="InterPro" id="IPR041127">
    <property type="entry name" value="PET_hydrolase/cutinase-like"/>
</dbReference>
<sequence length="335" mass="35233">MSRFAIRRGIAALFSAAALLAGVPFGASASAEAFDPGAVPLSRYAPVGAHEAVSTAAVYPCQALYAAYNAVGHALGNHSDMTCTREFPGGLDSPVGVDFYYPKDIATITRVPTVVWIPGFTSEPGNYDASARLWASNGFVVAMPHDLINSLDELPLAAAAALSAANRDPRNVLHGKLDLGRTVIGGHSGGGGAAINGAGIPPNIYQLIDPDFRIIGAVPTEPGPVAASFLVKVPTLYLTGSADFVVPHFLPRLVEYELEFDAPAILVCLKGVTHWTPFDDAAHNPTASITLAWLRYLVDGDKTAASYFTGPGWKLRADPAVDYALRNARADHLPS</sequence>
<dbReference type="Proteomes" id="UP001601948">
    <property type="component" value="Unassembled WGS sequence"/>
</dbReference>
<accession>A0ABW6R258</accession>
<dbReference type="SUPFAM" id="SSF53474">
    <property type="entry name" value="alpha/beta-Hydrolases"/>
    <property type="match status" value="1"/>
</dbReference>
<keyword evidence="4" id="KW-1185">Reference proteome</keyword>
<keyword evidence="3" id="KW-0378">Hydrolase</keyword>
<dbReference type="GO" id="GO:0016787">
    <property type="term" value="F:hydrolase activity"/>
    <property type="evidence" value="ECO:0007669"/>
    <property type="project" value="UniProtKB-KW"/>
</dbReference>
<dbReference type="InterPro" id="IPR029058">
    <property type="entry name" value="AB_hydrolase_fold"/>
</dbReference>
<feature type="domain" description="PET hydrolase/cutinase-like" evidence="2">
    <location>
        <begin position="98"/>
        <end position="309"/>
    </location>
</feature>
<dbReference type="Pfam" id="PF12740">
    <property type="entry name" value="PETase"/>
    <property type="match status" value="1"/>
</dbReference>
<comment type="caution">
    <text evidence="3">The sequence shown here is derived from an EMBL/GenBank/DDBJ whole genome shotgun (WGS) entry which is preliminary data.</text>
</comment>
<gene>
    <name evidence="3" type="ORF">ACFYV7_28930</name>
</gene>
<evidence type="ECO:0000313" key="4">
    <source>
        <dbReference type="Proteomes" id="UP001601948"/>
    </source>
</evidence>
<organism evidence="3 4">
    <name type="scientific">Nocardia suismassiliense</name>
    <dbReference type="NCBI Taxonomy" id="2077092"/>
    <lineage>
        <taxon>Bacteria</taxon>
        <taxon>Bacillati</taxon>
        <taxon>Actinomycetota</taxon>
        <taxon>Actinomycetes</taxon>
        <taxon>Mycobacteriales</taxon>
        <taxon>Nocardiaceae</taxon>
        <taxon>Nocardia</taxon>
    </lineage>
</organism>
<reference evidence="3 4" key="1">
    <citation type="submission" date="2024-10" db="EMBL/GenBank/DDBJ databases">
        <title>The Natural Products Discovery Center: Release of the First 8490 Sequenced Strains for Exploring Actinobacteria Biosynthetic Diversity.</title>
        <authorList>
            <person name="Kalkreuter E."/>
            <person name="Kautsar S.A."/>
            <person name="Yang D."/>
            <person name="Bader C.D."/>
            <person name="Teijaro C.N."/>
            <person name="Fluegel L."/>
            <person name="Davis C.M."/>
            <person name="Simpson J.R."/>
            <person name="Lauterbach L."/>
            <person name="Steele A.D."/>
            <person name="Gui C."/>
            <person name="Meng S."/>
            <person name="Li G."/>
            <person name="Viehrig K."/>
            <person name="Ye F."/>
            <person name="Su P."/>
            <person name="Kiefer A.F."/>
            <person name="Nichols A."/>
            <person name="Cepeda A.J."/>
            <person name="Yan W."/>
            <person name="Fan B."/>
            <person name="Jiang Y."/>
            <person name="Adhikari A."/>
            <person name="Zheng C.-J."/>
            <person name="Schuster L."/>
            <person name="Cowan T.M."/>
            <person name="Smanski M.J."/>
            <person name="Chevrette M.G."/>
            <person name="De Carvalho L.P.S."/>
            <person name="Shen B."/>
        </authorList>
    </citation>
    <scope>NUCLEOTIDE SEQUENCE [LARGE SCALE GENOMIC DNA]</scope>
    <source>
        <strain evidence="3 4">NPDC003040</strain>
    </source>
</reference>
<dbReference type="EMBL" id="JBIAPI010000008">
    <property type="protein sequence ID" value="MFF3226850.1"/>
    <property type="molecule type" value="Genomic_DNA"/>
</dbReference>
<name>A0ABW6R258_9NOCA</name>
<feature type="chain" id="PRO_5046716289" evidence="1">
    <location>
        <begin position="30"/>
        <end position="335"/>
    </location>
</feature>
<protein>
    <submittedName>
        <fullName evidence="3">Alpha/beta hydrolase</fullName>
    </submittedName>
</protein>
<evidence type="ECO:0000259" key="2">
    <source>
        <dbReference type="Pfam" id="PF12740"/>
    </source>
</evidence>
<proteinExistence type="predicted"/>
<evidence type="ECO:0000256" key="1">
    <source>
        <dbReference type="SAM" id="SignalP"/>
    </source>
</evidence>
<evidence type="ECO:0000313" key="3">
    <source>
        <dbReference type="EMBL" id="MFF3226850.1"/>
    </source>
</evidence>
<keyword evidence="1" id="KW-0732">Signal</keyword>
<dbReference type="RefSeq" id="WP_387722408.1">
    <property type="nucleotide sequence ID" value="NZ_JBIAPI010000008.1"/>
</dbReference>
<dbReference type="Gene3D" id="3.40.50.1820">
    <property type="entry name" value="alpha/beta hydrolase"/>
    <property type="match status" value="1"/>
</dbReference>
<feature type="signal peptide" evidence="1">
    <location>
        <begin position="1"/>
        <end position="29"/>
    </location>
</feature>